<feature type="transmembrane region" description="Helical" evidence="1">
    <location>
        <begin position="112"/>
        <end position="133"/>
    </location>
</feature>
<evidence type="ECO:0000259" key="2">
    <source>
        <dbReference type="Pfam" id="PF02517"/>
    </source>
</evidence>
<feature type="transmembrane region" description="Helical" evidence="1">
    <location>
        <begin position="153"/>
        <end position="170"/>
    </location>
</feature>
<sequence>MNTTPDSSVSPTWPVLSPRLGLGPLGIAVRVVAAIGILMIANLVASLAPAALSIIPGAVEIFGGSSPWGFALALVLQALTLGIVVLGVWMWMRWIERTPIRAAGWRWGKRSAVWLLLGVAAAAASLFAVVALLPATGPVLGEEALLGDQTATPVMLALLIVYYLGLAFVQQGIPEELLFRGMLLWRVRERPLLAVVVTTLAFTAIHLVSNGGQQSAWEHVLYLAQPFGFALLAVGLLLWTGSLWAAIGVHGGFHVGNYLAVGFLHQVDAVASWLAIGGVQAAIGLALVITALRRGKRILDGDS</sequence>
<keyword evidence="4" id="KW-1185">Reference proteome</keyword>
<evidence type="ECO:0000313" key="3">
    <source>
        <dbReference type="EMBL" id="TQM66264.1"/>
    </source>
</evidence>
<reference evidence="3 4" key="1">
    <citation type="submission" date="2019-06" db="EMBL/GenBank/DDBJ databases">
        <title>Sequencing the genomes of 1000 actinobacteria strains.</title>
        <authorList>
            <person name="Klenk H.-P."/>
        </authorList>
    </citation>
    <scope>NUCLEOTIDE SEQUENCE [LARGE SCALE GENOMIC DNA]</scope>
    <source>
        <strain evidence="3 4">DSM 18031</strain>
    </source>
</reference>
<feature type="transmembrane region" description="Helical" evidence="1">
    <location>
        <begin position="220"/>
        <end position="239"/>
    </location>
</feature>
<evidence type="ECO:0000256" key="1">
    <source>
        <dbReference type="SAM" id="Phobius"/>
    </source>
</evidence>
<keyword evidence="1" id="KW-0472">Membrane</keyword>
<name>A0A543I6P3_9MICO</name>
<dbReference type="InterPro" id="IPR003675">
    <property type="entry name" value="Rce1/LyrA-like_dom"/>
</dbReference>
<feature type="transmembrane region" description="Helical" evidence="1">
    <location>
        <begin position="68"/>
        <end position="91"/>
    </location>
</feature>
<keyword evidence="1" id="KW-1133">Transmembrane helix</keyword>
<keyword evidence="1" id="KW-0812">Transmembrane</keyword>
<dbReference type="AlphaFoldDB" id="A0A543I6P3"/>
<dbReference type="RefSeq" id="WP_170206035.1">
    <property type="nucleotide sequence ID" value="NZ_BAAAYS010000010.1"/>
</dbReference>
<feature type="transmembrane region" description="Helical" evidence="1">
    <location>
        <begin position="191"/>
        <end position="208"/>
    </location>
</feature>
<evidence type="ECO:0000313" key="4">
    <source>
        <dbReference type="Proteomes" id="UP000318331"/>
    </source>
</evidence>
<dbReference type="Proteomes" id="UP000318331">
    <property type="component" value="Unassembled WGS sequence"/>
</dbReference>
<accession>A0A543I6P3</accession>
<dbReference type="EMBL" id="VFPN01000001">
    <property type="protein sequence ID" value="TQM66264.1"/>
    <property type="molecule type" value="Genomic_DNA"/>
</dbReference>
<feature type="domain" description="CAAX prenyl protease 2/Lysostaphin resistance protein A-like" evidence="2">
    <location>
        <begin position="161"/>
        <end position="253"/>
    </location>
</feature>
<proteinExistence type="predicted"/>
<organism evidence="3 4">
    <name type="scientific">Klugiella xanthotipulae</name>
    <dbReference type="NCBI Taxonomy" id="244735"/>
    <lineage>
        <taxon>Bacteria</taxon>
        <taxon>Bacillati</taxon>
        <taxon>Actinomycetota</taxon>
        <taxon>Actinomycetes</taxon>
        <taxon>Micrococcales</taxon>
        <taxon>Microbacteriaceae</taxon>
        <taxon>Klugiella</taxon>
    </lineage>
</organism>
<gene>
    <name evidence="3" type="ORF">FB466_1101</name>
</gene>
<protein>
    <recommendedName>
        <fullName evidence="2">CAAX prenyl protease 2/Lysostaphin resistance protein A-like domain-containing protein</fullName>
    </recommendedName>
</protein>
<comment type="caution">
    <text evidence="3">The sequence shown here is derived from an EMBL/GenBank/DDBJ whole genome shotgun (WGS) entry which is preliminary data.</text>
</comment>
<feature type="transmembrane region" description="Helical" evidence="1">
    <location>
        <begin position="270"/>
        <end position="292"/>
    </location>
</feature>
<dbReference type="GO" id="GO:0004175">
    <property type="term" value="F:endopeptidase activity"/>
    <property type="evidence" value="ECO:0007669"/>
    <property type="project" value="UniProtKB-ARBA"/>
</dbReference>
<dbReference type="GO" id="GO:0080120">
    <property type="term" value="P:CAAX-box protein maturation"/>
    <property type="evidence" value="ECO:0007669"/>
    <property type="project" value="UniProtKB-ARBA"/>
</dbReference>
<feature type="transmembrane region" description="Helical" evidence="1">
    <location>
        <begin position="27"/>
        <end position="48"/>
    </location>
</feature>
<dbReference type="Pfam" id="PF02517">
    <property type="entry name" value="Rce1-like"/>
    <property type="match status" value="1"/>
</dbReference>